<evidence type="ECO:0000313" key="1">
    <source>
        <dbReference type="EMBL" id="TQV89285.1"/>
    </source>
</evidence>
<comment type="caution">
    <text evidence="1">The sequence shown here is derived from an EMBL/GenBank/DDBJ whole genome shotgun (WGS) entry which is preliminary data.</text>
</comment>
<dbReference type="Proteomes" id="UP000315439">
    <property type="component" value="Unassembled WGS sequence"/>
</dbReference>
<proteinExistence type="predicted"/>
<dbReference type="EMBL" id="VIKS01000002">
    <property type="protein sequence ID" value="TQV89285.1"/>
    <property type="molecule type" value="Genomic_DNA"/>
</dbReference>
<name>A0A545UIK1_9GAMM</name>
<protein>
    <submittedName>
        <fullName evidence="1">Uncharacterized protein</fullName>
    </submittedName>
</protein>
<dbReference type="AlphaFoldDB" id="A0A545UIK1"/>
<evidence type="ECO:0000313" key="2">
    <source>
        <dbReference type="Proteomes" id="UP000315439"/>
    </source>
</evidence>
<accession>A0A545UIK1</accession>
<sequence>MKYLIFRNRMFDQIKTNGVLEVLPLENGSFRIFFDIDGSTNVPDVVDCEGLDDLENTSYRHISADFDITLPYEVGMEKGLDYFRNWQFSPYKQEKKLFESYLRDEVIRDAFRIMYYDDAHEMPMFNLIRVLENESGQCFLYWECYGLEESEYKEIVVDDSDSWLCREPLFIIHWPIEIKFKQKT</sequence>
<dbReference type="RefSeq" id="WP_142892135.1">
    <property type="nucleotide sequence ID" value="NZ_ML660161.1"/>
</dbReference>
<gene>
    <name evidence="1" type="ORF">FLL46_03905</name>
</gene>
<reference evidence="1 2" key="1">
    <citation type="submission" date="2019-07" db="EMBL/GenBank/DDBJ databases">
        <title>Draft genome for Aliikangiella sp. M105.</title>
        <authorList>
            <person name="Wang G."/>
        </authorList>
    </citation>
    <scope>NUCLEOTIDE SEQUENCE [LARGE SCALE GENOMIC DNA]</scope>
    <source>
        <strain evidence="1 2">M105</strain>
    </source>
</reference>
<organism evidence="1 2">
    <name type="scientific">Aliikangiella coralliicola</name>
    <dbReference type="NCBI Taxonomy" id="2592383"/>
    <lineage>
        <taxon>Bacteria</taxon>
        <taxon>Pseudomonadati</taxon>
        <taxon>Pseudomonadota</taxon>
        <taxon>Gammaproteobacteria</taxon>
        <taxon>Oceanospirillales</taxon>
        <taxon>Pleioneaceae</taxon>
        <taxon>Aliikangiella</taxon>
    </lineage>
</organism>
<keyword evidence="2" id="KW-1185">Reference proteome</keyword>